<dbReference type="Proteomes" id="UP000016203">
    <property type="component" value="Unassembled WGS sequence"/>
</dbReference>
<evidence type="ECO:0000313" key="1">
    <source>
        <dbReference type="EMBL" id="EOR05689.1"/>
    </source>
</evidence>
<dbReference type="PATRIC" id="fig|1217699.3.peg.3056"/>
<evidence type="ECO:0000313" key="4">
    <source>
        <dbReference type="Proteomes" id="UP001168902"/>
    </source>
</evidence>
<reference evidence="1 3" key="1">
    <citation type="submission" date="2013-03" db="EMBL/GenBank/DDBJ databases">
        <title>The Genome Sequence of Acinetobacter sp. CIP 110321.</title>
        <authorList>
            <consortium name="The Broad Institute Genome Sequencing Platform"/>
            <consortium name="The Broad Institute Genome Sequencing Center for Infectious Disease"/>
            <person name="Cerqueira G."/>
            <person name="Feldgarden M."/>
            <person name="Courvalin P."/>
            <person name="Perichon B."/>
            <person name="Grillot-Courvalin C."/>
            <person name="Clermont D."/>
            <person name="Rocha E."/>
            <person name="Yoon E.-J."/>
            <person name="Nemec A."/>
            <person name="Walker B."/>
            <person name="Young S.K."/>
            <person name="Zeng Q."/>
            <person name="Gargeya S."/>
            <person name="Fitzgerald M."/>
            <person name="Haas B."/>
            <person name="Abouelleil A."/>
            <person name="Alvarado L."/>
            <person name="Arachchi H.M."/>
            <person name="Berlin A.M."/>
            <person name="Chapman S.B."/>
            <person name="Dewar J."/>
            <person name="Goldberg J."/>
            <person name="Griggs A."/>
            <person name="Gujja S."/>
            <person name="Hansen M."/>
            <person name="Howarth C."/>
            <person name="Imamovic A."/>
            <person name="Larimer J."/>
            <person name="McCowan C."/>
            <person name="Murphy C."/>
            <person name="Neiman D."/>
            <person name="Pearson M."/>
            <person name="Priest M."/>
            <person name="Roberts A."/>
            <person name="Saif S."/>
            <person name="Shea T."/>
            <person name="Sisk P."/>
            <person name="Sykes S."/>
            <person name="Wortman J."/>
            <person name="Nusbaum C."/>
            <person name="Birren B."/>
        </authorList>
    </citation>
    <scope>NUCLEOTIDE SEQUENCE [LARGE SCALE GENOMIC DNA]</scope>
    <source>
        <strain evidence="1 3">CIP 110321</strain>
    </source>
</reference>
<dbReference type="AlphaFoldDB" id="R9ATX6"/>
<dbReference type="EMBL" id="AQFL01000015">
    <property type="protein sequence ID" value="EOR05689.1"/>
    <property type="molecule type" value="Genomic_DNA"/>
</dbReference>
<dbReference type="EMBL" id="JAUMJH010000069">
    <property type="protein sequence ID" value="MDO3659044.1"/>
    <property type="molecule type" value="Genomic_DNA"/>
</dbReference>
<organism evidence="1 3">
    <name type="scientific">Acinetobacter genomosp. 15BJ</name>
    <dbReference type="NCBI Taxonomy" id="106651"/>
    <lineage>
        <taxon>Bacteria</taxon>
        <taxon>Pseudomonadati</taxon>
        <taxon>Pseudomonadota</taxon>
        <taxon>Gammaproteobacteria</taxon>
        <taxon>Moraxellales</taxon>
        <taxon>Moraxellaceae</taxon>
        <taxon>Acinetobacter</taxon>
    </lineage>
</organism>
<proteinExistence type="predicted"/>
<comment type="caution">
    <text evidence="1">The sequence shown here is derived from an EMBL/GenBank/DDBJ whole genome shotgun (WGS) entry which is preliminary data.</text>
</comment>
<dbReference type="OrthoDB" id="9834467at2"/>
<dbReference type="HOGENOM" id="CLU_1406099_0_0_6"/>
<name>R9ATX6_9GAMM</name>
<evidence type="ECO:0000313" key="2">
    <source>
        <dbReference type="EMBL" id="MDO3659044.1"/>
    </source>
</evidence>
<sequence>MTFERTRITNEKLEQLVIQVEPLIQDLDLDFPIRIDESLLVDEERNIYYLSFFGGGGGASQEKKIILEKEGPYYFDGYENNPVTHYHWPTVEAIITTKFIIYLTHFGFTLAENSKKKADNEFYISSLSIQYSHTSDIIRINDESEIQEEVRQLIAEALVTYEETRKIKDWAITTQVYYNLKIDMLKGLRKNND</sequence>
<protein>
    <submittedName>
        <fullName evidence="1">Uncharacterized protein</fullName>
    </submittedName>
</protein>
<dbReference type="RefSeq" id="WP_016164613.1">
    <property type="nucleotide sequence ID" value="NZ_JAKZGC010000004.1"/>
</dbReference>
<reference evidence="2 4" key="2">
    <citation type="submission" date="2023-07" db="EMBL/GenBank/DDBJ databases">
        <title>A novel proteolytic Acinetobacter species.</title>
        <authorList>
            <person name="Nemec A."/>
            <person name="Radolfova-Krizova L."/>
        </authorList>
    </citation>
    <scope>NUCLEOTIDE SEQUENCE [LARGE SCALE GENOMIC DNA]</scope>
    <source>
        <strain evidence="2 4">NIPH 1865</strain>
    </source>
</reference>
<keyword evidence="4" id="KW-1185">Reference proteome</keyword>
<dbReference type="Proteomes" id="UP001168902">
    <property type="component" value="Unassembled WGS sequence"/>
</dbReference>
<evidence type="ECO:0000313" key="3">
    <source>
        <dbReference type="Proteomes" id="UP000016203"/>
    </source>
</evidence>
<accession>R9ATX6</accession>
<gene>
    <name evidence="1" type="ORF">F896_03115</name>
    <name evidence="2" type="ORF">Q3V53_18025</name>
</gene>